<reference evidence="7 10" key="2">
    <citation type="submission" date="2019-07" db="EMBL/GenBank/DDBJ databases">
        <title>Whole genome shotgun sequence of Staphylococcus kloosii NBRC 109624.</title>
        <authorList>
            <person name="Hosoyama A."/>
            <person name="Uohara A."/>
            <person name="Ohji S."/>
            <person name="Ichikawa N."/>
        </authorList>
    </citation>
    <scope>NUCLEOTIDE SEQUENCE [LARGE SCALE GENOMIC DNA]</scope>
    <source>
        <strain evidence="7 10">NBRC 109624</strain>
    </source>
</reference>
<evidence type="ECO:0000256" key="1">
    <source>
        <dbReference type="ARBA" id="ARBA00004141"/>
    </source>
</evidence>
<keyword evidence="3 5" id="KW-1133">Transmembrane helix</keyword>
<feature type="transmembrane region" description="Helical" evidence="5">
    <location>
        <begin position="408"/>
        <end position="435"/>
    </location>
</feature>
<protein>
    <submittedName>
        <fullName evidence="7">FUSC family protein</fullName>
    </submittedName>
</protein>
<feature type="transmembrane region" description="Helical" evidence="5">
    <location>
        <begin position="91"/>
        <end position="111"/>
    </location>
</feature>
<proteinExistence type="predicted"/>
<feature type="transmembrane region" description="Helical" evidence="5">
    <location>
        <begin position="140"/>
        <end position="162"/>
    </location>
</feature>
<feature type="transmembrane region" description="Helical" evidence="5">
    <location>
        <begin position="68"/>
        <end position="85"/>
    </location>
</feature>
<dbReference type="Pfam" id="PF13515">
    <property type="entry name" value="FUSC_2"/>
    <property type="match status" value="1"/>
</dbReference>
<evidence type="ECO:0000256" key="4">
    <source>
        <dbReference type="ARBA" id="ARBA00023136"/>
    </source>
</evidence>
<evidence type="ECO:0000313" key="8">
    <source>
        <dbReference type="EMBL" id="KYH13452.1"/>
    </source>
</evidence>
<dbReference type="InterPro" id="IPR049453">
    <property type="entry name" value="Memb_transporter_dom"/>
</dbReference>
<evidence type="ECO:0000313" key="7">
    <source>
        <dbReference type="EMBL" id="GEP82240.1"/>
    </source>
</evidence>
<feature type="transmembrane region" description="Helical" evidence="5">
    <location>
        <begin position="340"/>
        <end position="362"/>
    </location>
</feature>
<feature type="domain" description="Integral membrane bound transporter" evidence="6">
    <location>
        <begin position="347"/>
        <end position="471"/>
    </location>
</feature>
<dbReference type="OrthoDB" id="581879at2"/>
<accession>A0A151A288</accession>
<reference evidence="8 9" key="1">
    <citation type="submission" date="2016-02" db="EMBL/GenBank/DDBJ databases">
        <title>Draft genome sequence of hydrocarbon degrading Staphylococcus saprophyticus Strain CNV2, isolated from crude-oil contaminated soil from Noonmati Oil Refinery, Guwahati, Assam, India.</title>
        <authorList>
            <person name="Mukherjee A."/>
            <person name="Chettri B."/>
            <person name="Langpoklakpam J."/>
            <person name="Singh A.K."/>
            <person name="Chattopadhyay D.J."/>
        </authorList>
    </citation>
    <scope>NUCLEOTIDE SEQUENCE [LARGE SCALE GENOMIC DNA]</scope>
    <source>
        <strain evidence="8 9">CNV2</strain>
    </source>
</reference>
<keyword evidence="2 5" id="KW-0812">Transmembrane</keyword>
<dbReference type="EMBL" id="LUGM01000002">
    <property type="protein sequence ID" value="KYH13452.1"/>
    <property type="molecule type" value="Genomic_DNA"/>
</dbReference>
<comment type="subcellular location">
    <subcellularLocation>
        <location evidence="1">Membrane</location>
        <topology evidence="1">Multi-pass membrane protein</topology>
    </subcellularLocation>
</comment>
<dbReference type="Proteomes" id="UP000075418">
    <property type="component" value="Unassembled WGS sequence"/>
</dbReference>
<keyword evidence="10" id="KW-1185">Reference proteome</keyword>
<evidence type="ECO:0000256" key="5">
    <source>
        <dbReference type="SAM" id="Phobius"/>
    </source>
</evidence>
<evidence type="ECO:0000313" key="9">
    <source>
        <dbReference type="Proteomes" id="UP000075418"/>
    </source>
</evidence>
<evidence type="ECO:0000256" key="2">
    <source>
        <dbReference type="ARBA" id="ARBA00022692"/>
    </source>
</evidence>
<dbReference type="Proteomes" id="UP000321040">
    <property type="component" value="Unassembled WGS sequence"/>
</dbReference>
<organism evidence="8 9">
    <name type="scientific">Staphylococcus kloosii</name>
    <dbReference type="NCBI Taxonomy" id="29384"/>
    <lineage>
        <taxon>Bacteria</taxon>
        <taxon>Bacillati</taxon>
        <taxon>Bacillota</taxon>
        <taxon>Bacilli</taxon>
        <taxon>Bacillales</taxon>
        <taxon>Staphylococcaceae</taxon>
        <taxon>Staphylococcus</taxon>
    </lineage>
</organism>
<feature type="transmembrane region" description="Helical" evidence="5">
    <location>
        <begin position="455"/>
        <end position="476"/>
    </location>
</feature>
<dbReference type="GO" id="GO:0016020">
    <property type="term" value="C:membrane"/>
    <property type="evidence" value="ECO:0007669"/>
    <property type="project" value="UniProtKB-SubCell"/>
</dbReference>
<evidence type="ECO:0000259" key="6">
    <source>
        <dbReference type="Pfam" id="PF13515"/>
    </source>
</evidence>
<evidence type="ECO:0000256" key="3">
    <source>
        <dbReference type="ARBA" id="ARBA00022989"/>
    </source>
</evidence>
<dbReference type="EMBL" id="BKAQ01000011">
    <property type="protein sequence ID" value="GEP82240.1"/>
    <property type="molecule type" value="Genomic_DNA"/>
</dbReference>
<comment type="caution">
    <text evidence="8">The sequence shown here is derived from an EMBL/GenBank/DDBJ whole genome shotgun (WGS) entry which is preliminary data.</text>
</comment>
<evidence type="ECO:0000313" key="10">
    <source>
        <dbReference type="Proteomes" id="UP000321040"/>
    </source>
</evidence>
<sequence>MINYLKSLIKFDKIKIDPLKGTRQAILMFIPLIIGYLMGQLQIGLLMATGTLAHIYVFGGSARSKLRIVLYSTIGLSIAMVLGSLTVTQPLMFGMLLLVVTVVPYFIFSALNIPGPSSTFFIVAFSLPINLPVAPEEALMRGITMFAGGLLATLVVIVNILISKESAEFKAVKNEYSIIKQLIAQFNDEQAFATTSRKAVNVFKNADNQFIAASLPKGKKTIKFQKLLILHNLAQGMYAELLELNARNNRPLPTEIVEMATYISDMVTNKGQNNELWRKEISVSHVYQNLIDYIFRVDEIMHANDKKIVHEIDIRIPIYGQHMYQNLTLDSIIFKNTLRYIVIMGVSIFVALMFHFDKAYWIPLSAHTVLVGRHTMHSLERAGARGIGTVLGVVALSLILITNPSVPVAIALLALTAGITEMFVGANYSFAVIFITIQVLLLNGLASQHLTLSIALPRITDVMVGVIIGAIGLVILGRKTASSMLPNSIGEVVRAEAKIFHYLFSTNSYDKQEEGKKEMLLLSVKLNNMSRVYDSANGEIFNHKIAIQNYYPTIYALEEISFMLTRALNNNKRIHIDDAQMGEYLVAFENIAKHFDHNNYLFVKDLSTLPQYVYITEALMNIQHNCTHTNNA</sequence>
<dbReference type="GeneID" id="69904448"/>
<dbReference type="AlphaFoldDB" id="A0A151A288"/>
<feature type="transmembrane region" description="Helical" evidence="5">
    <location>
        <begin position="21"/>
        <end position="37"/>
    </location>
</feature>
<name>A0A151A288_9STAP</name>
<dbReference type="RefSeq" id="WP_061853683.1">
    <property type="nucleotide sequence ID" value="NZ_BKAQ01000011.1"/>
</dbReference>
<keyword evidence="4 5" id="KW-0472">Membrane</keyword>
<dbReference type="KEGG" id="skl:C7J89_03775"/>
<gene>
    <name evidence="8" type="ORF">A0131_01320</name>
    <name evidence="7" type="ORF">SKL01_14180</name>
</gene>